<dbReference type="EMBL" id="KN833783">
    <property type="protein sequence ID" value="KIK19440.1"/>
    <property type="molecule type" value="Genomic_DNA"/>
</dbReference>
<evidence type="ECO:0000256" key="1">
    <source>
        <dbReference type="SAM" id="MobiDB-lite"/>
    </source>
</evidence>
<dbReference type="HOGENOM" id="CLU_2574804_0_0_1"/>
<gene>
    <name evidence="2" type="ORF">PISMIDRAFT_624262</name>
</gene>
<evidence type="ECO:0000313" key="3">
    <source>
        <dbReference type="Proteomes" id="UP000054018"/>
    </source>
</evidence>
<organism evidence="2 3">
    <name type="scientific">Pisolithus microcarpus 441</name>
    <dbReference type="NCBI Taxonomy" id="765257"/>
    <lineage>
        <taxon>Eukaryota</taxon>
        <taxon>Fungi</taxon>
        <taxon>Dikarya</taxon>
        <taxon>Basidiomycota</taxon>
        <taxon>Agaricomycotina</taxon>
        <taxon>Agaricomycetes</taxon>
        <taxon>Agaricomycetidae</taxon>
        <taxon>Boletales</taxon>
        <taxon>Sclerodermatineae</taxon>
        <taxon>Pisolithaceae</taxon>
        <taxon>Pisolithus</taxon>
    </lineage>
</organism>
<dbReference type="AlphaFoldDB" id="A0A0C9Y442"/>
<feature type="region of interest" description="Disordered" evidence="1">
    <location>
        <begin position="1"/>
        <end position="37"/>
    </location>
</feature>
<evidence type="ECO:0000313" key="2">
    <source>
        <dbReference type="EMBL" id="KIK19440.1"/>
    </source>
</evidence>
<reference evidence="2 3" key="1">
    <citation type="submission" date="2014-04" db="EMBL/GenBank/DDBJ databases">
        <authorList>
            <consortium name="DOE Joint Genome Institute"/>
            <person name="Kuo A."/>
            <person name="Kohler A."/>
            <person name="Costa M.D."/>
            <person name="Nagy L.G."/>
            <person name="Floudas D."/>
            <person name="Copeland A."/>
            <person name="Barry K.W."/>
            <person name="Cichocki N."/>
            <person name="Veneault-Fourrey C."/>
            <person name="LaButti K."/>
            <person name="Lindquist E.A."/>
            <person name="Lipzen A."/>
            <person name="Lundell T."/>
            <person name="Morin E."/>
            <person name="Murat C."/>
            <person name="Sun H."/>
            <person name="Tunlid A."/>
            <person name="Henrissat B."/>
            <person name="Grigoriev I.V."/>
            <person name="Hibbett D.S."/>
            <person name="Martin F."/>
            <person name="Nordberg H.P."/>
            <person name="Cantor M.N."/>
            <person name="Hua S.X."/>
        </authorList>
    </citation>
    <scope>NUCLEOTIDE SEQUENCE [LARGE SCALE GENOMIC DNA]</scope>
    <source>
        <strain evidence="2 3">441</strain>
    </source>
</reference>
<protein>
    <submittedName>
        <fullName evidence="2">Uncharacterized protein</fullName>
    </submittedName>
</protein>
<feature type="compositionally biased region" description="Basic residues" evidence="1">
    <location>
        <begin position="1"/>
        <end position="13"/>
    </location>
</feature>
<proteinExistence type="predicted"/>
<dbReference type="Proteomes" id="UP000054018">
    <property type="component" value="Unassembled WGS sequence"/>
</dbReference>
<name>A0A0C9Y442_9AGAM</name>
<reference evidence="3" key="2">
    <citation type="submission" date="2015-01" db="EMBL/GenBank/DDBJ databases">
        <title>Evolutionary Origins and Diversification of the Mycorrhizal Mutualists.</title>
        <authorList>
            <consortium name="DOE Joint Genome Institute"/>
            <consortium name="Mycorrhizal Genomics Consortium"/>
            <person name="Kohler A."/>
            <person name="Kuo A."/>
            <person name="Nagy L.G."/>
            <person name="Floudas D."/>
            <person name="Copeland A."/>
            <person name="Barry K.W."/>
            <person name="Cichocki N."/>
            <person name="Veneault-Fourrey C."/>
            <person name="LaButti K."/>
            <person name="Lindquist E.A."/>
            <person name="Lipzen A."/>
            <person name="Lundell T."/>
            <person name="Morin E."/>
            <person name="Murat C."/>
            <person name="Riley R."/>
            <person name="Ohm R."/>
            <person name="Sun H."/>
            <person name="Tunlid A."/>
            <person name="Henrissat B."/>
            <person name="Grigoriev I.V."/>
            <person name="Hibbett D.S."/>
            <person name="Martin F."/>
        </authorList>
    </citation>
    <scope>NUCLEOTIDE SEQUENCE [LARGE SCALE GENOMIC DNA]</scope>
    <source>
        <strain evidence="3">441</strain>
    </source>
</reference>
<keyword evidence="3" id="KW-1185">Reference proteome</keyword>
<accession>A0A0C9Y442</accession>
<sequence length="81" mass="9004">MTRTLGIKKKRSRYNGGRWDTKGGFGQKRGQVESGQGCPLNFRAATETQWRQGSCVFFYATPASRQLQAIPHSLISISVQA</sequence>